<name>A0A5N6G0S1_PETAA</name>
<evidence type="ECO:0000256" key="1">
    <source>
        <dbReference type="ARBA" id="ARBA00004141"/>
    </source>
</evidence>
<evidence type="ECO:0000256" key="5">
    <source>
        <dbReference type="ARBA" id="ARBA00023136"/>
    </source>
</evidence>
<evidence type="ECO:0000256" key="3">
    <source>
        <dbReference type="ARBA" id="ARBA00022692"/>
    </source>
</evidence>
<dbReference type="Pfam" id="PF02133">
    <property type="entry name" value="Transp_cyt_pur"/>
    <property type="match status" value="1"/>
</dbReference>
<dbReference type="OrthoDB" id="2018619at2759"/>
<reference evidence="6" key="1">
    <citation type="submission" date="2019-04" db="EMBL/GenBank/DDBJ databases">
        <title>Friends and foes A comparative genomics studyof 23 Aspergillus species from section Flavi.</title>
        <authorList>
            <consortium name="DOE Joint Genome Institute"/>
            <person name="Kjaerbolling I."/>
            <person name="Vesth T."/>
            <person name="Frisvad J.C."/>
            <person name="Nybo J.L."/>
            <person name="Theobald S."/>
            <person name="Kildgaard S."/>
            <person name="Isbrandt T."/>
            <person name="Kuo A."/>
            <person name="Sato A."/>
            <person name="Lyhne E.K."/>
            <person name="Kogle M.E."/>
            <person name="Wiebenga A."/>
            <person name="Kun R.S."/>
            <person name="Lubbers R.J."/>
            <person name="Makela M.R."/>
            <person name="Barry K."/>
            <person name="Chovatia M."/>
            <person name="Clum A."/>
            <person name="Daum C."/>
            <person name="Haridas S."/>
            <person name="He G."/>
            <person name="LaButti K."/>
            <person name="Lipzen A."/>
            <person name="Mondo S."/>
            <person name="Riley R."/>
            <person name="Salamov A."/>
            <person name="Simmons B.A."/>
            <person name="Magnuson J.K."/>
            <person name="Henrissat B."/>
            <person name="Mortensen U.H."/>
            <person name="Larsen T.O."/>
            <person name="Devries R.P."/>
            <person name="Grigoriev I.V."/>
            <person name="Machida M."/>
            <person name="Baker S.E."/>
            <person name="Andersen M.R."/>
        </authorList>
    </citation>
    <scope>NUCLEOTIDE SEQUENCE [LARGE SCALE GENOMIC DNA]</scope>
    <source>
        <strain evidence="6">IBT 14317</strain>
    </source>
</reference>
<proteinExistence type="inferred from homology"/>
<evidence type="ECO:0000256" key="4">
    <source>
        <dbReference type="ARBA" id="ARBA00022989"/>
    </source>
</evidence>
<dbReference type="PANTHER" id="PTHR30618">
    <property type="entry name" value="NCS1 FAMILY PURINE/PYRIMIDINE TRANSPORTER"/>
    <property type="match status" value="1"/>
</dbReference>
<gene>
    <name evidence="6" type="ORF">BDV23DRAFT_177922</name>
</gene>
<dbReference type="OMA" id="WWQAIVV"/>
<sequence>MLRFAKHVRESTKLRPVQDNVEASRWVNEDLLPTPLEKQTWHWWNYATFYWSISFTNWTLGSTMVGIGLNWWASILVIFISQSISSIAMAFNSRAASVYHIGFPCVARSVFGMWGSYYFVGARAVMAVIWYAVQLYSGAQYMSNILRSIFGYHYTGIGNRLPESIGISTSLMIAFLLCWLIHLPFCYFRPYQLRKFFWFKTAVSLPSMFGLFIWAMVDTNGRIGSLYSSSSQSTSATAWLILAGINSGLGNTATLITNQPDFARWARSRNAPVWTQLAVNPIAVTLSASLGILSTSAVNVKYGTDIWNQWDMLSLILDTYWSPKTRFAVFLCAFAWLVQILGTNIAANMISFGSDAAMLFPSYINMRRGQFLAQLLAWAVCPWKILASAAKFQTFLGGYGIFMASVVAIMLSDYFLLTKGNVFVASLYTGNQANENYYYHRGWNLQAVAAYIVGIALPFPGFCGQLGATVSTAAAHMMNLAWILSFMTSFVLYIVICSIWPTRNMRYVKEKEYSFEQVAPGEAYHDSETPRDEEIVCEEVTMSKGLPNNTQL</sequence>
<accession>A0A5N6G0S1</accession>
<dbReference type="EMBL" id="ML735215">
    <property type="protein sequence ID" value="KAE8396387.1"/>
    <property type="molecule type" value="Genomic_DNA"/>
</dbReference>
<dbReference type="GO" id="GO:0005886">
    <property type="term" value="C:plasma membrane"/>
    <property type="evidence" value="ECO:0007669"/>
    <property type="project" value="TreeGrafter"/>
</dbReference>
<keyword evidence="4" id="KW-1133">Transmembrane helix</keyword>
<dbReference type="PANTHER" id="PTHR30618:SF0">
    <property type="entry name" value="PURINE-URACIL PERMEASE NCS1"/>
    <property type="match status" value="1"/>
</dbReference>
<dbReference type="Proteomes" id="UP000326877">
    <property type="component" value="Unassembled WGS sequence"/>
</dbReference>
<keyword evidence="5" id="KW-0472">Membrane</keyword>
<accession>A0A5N7CRS7</accession>
<comment type="similarity">
    <text evidence="2">Belongs to the purine-cytosine permease (2.A.39) family.</text>
</comment>
<keyword evidence="3" id="KW-0812">Transmembrane</keyword>
<dbReference type="Gene3D" id="1.10.4160.10">
    <property type="entry name" value="Hydantoin permease"/>
    <property type="match status" value="1"/>
</dbReference>
<organism evidence="6">
    <name type="scientific">Petromyces alliaceus</name>
    <name type="common">Aspergillus alliaceus</name>
    <dbReference type="NCBI Taxonomy" id="209559"/>
    <lineage>
        <taxon>Eukaryota</taxon>
        <taxon>Fungi</taxon>
        <taxon>Dikarya</taxon>
        <taxon>Ascomycota</taxon>
        <taxon>Pezizomycotina</taxon>
        <taxon>Eurotiomycetes</taxon>
        <taxon>Eurotiomycetidae</taxon>
        <taxon>Eurotiales</taxon>
        <taxon>Aspergillaceae</taxon>
        <taxon>Aspergillus</taxon>
        <taxon>Aspergillus subgen. Circumdati</taxon>
    </lineage>
</organism>
<dbReference type="GO" id="GO:0015205">
    <property type="term" value="F:nucleobase transmembrane transporter activity"/>
    <property type="evidence" value="ECO:0007669"/>
    <property type="project" value="TreeGrafter"/>
</dbReference>
<comment type="subcellular location">
    <subcellularLocation>
        <location evidence="1">Membrane</location>
        <topology evidence="1">Multi-pass membrane protein</topology>
    </subcellularLocation>
</comment>
<evidence type="ECO:0000313" key="6">
    <source>
        <dbReference type="EMBL" id="KAE8396387.1"/>
    </source>
</evidence>
<dbReference type="InterPro" id="IPR001248">
    <property type="entry name" value="Pur-cyt_permease"/>
</dbReference>
<protein>
    <submittedName>
        <fullName evidence="6">Permease for cytosine/purines, uracil, thiamine, allantoin-domain-containing protein</fullName>
    </submittedName>
</protein>
<dbReference type="InterPro" id="IPR045225">
    <property type="entry name" value="Uracil/uridine/allantoin_perm"/>
</dbReference>
<evidence type="ECO:0000256" key="2">
    <source>
        <dbReference type="ARBA" id="ARBA00008974"/>
    </source>
</evidence>
<dbReference type="AlphaFoldDB" id="A0A5N6G0S1"/>